<dbReference type="PANTHER" id="PTHR43362">
    <property type="entry name" value="MANNITOL DEHYDROGENASE DSF1-RELATED"/>
    <property type="match status" value="1"/>
</dbReference>
<dbReference type="InterPro" id="IPR013118">
    <property type="entry name" value="Mannitol_DH_C"/>
</dbReference>
<keyword evidence="1 4" id="KW-0560">Oxidoreductase</keyword>
<evidence type="ECO:0000256" key="1">
    <source>
        <dbReference type="ARBA" id="ARBA00023002"/>
    </source>
</evidence>
<accession>A0ABU0J1K6</accession>
<keyword evidence="5" id="KW-1185">Reference proteome</keyword>
<dbReference type="GO" id="GO:0050086">
    <property type="term" value="F:mannitol 2-dehydrogenase activity"/>
    <property type="evidence" value="ECO:0007669"/>
    <property type="project" value="UniProtKB-EC"/>
</dbReference>
<dbReference type="Pfam" id="PF01232">
    <property type="entry name" value="Mannitol_dh"/>
    <property type="match status" value="1"/>
</dbReference>
<evidence type="ECO:0000313" key="4">
    <source>
        <dbReference type="EMBL" id="MDQ0467204.1"/>
    </source>
</evidence>
<name>A0ABU0J1K6_9HYPH</name>
<sequence>MGNFHRAHQAAYIDDLLEHGSDMRWGIVGAGVLPGERPGWQKLRDQDWLTTVVEQDVEHIDARVTGAMVDFLAPGDAAAIVERLCDPSIAIVSLTITEGGYFRDASGAFAADHPAVLGDAARPESPATVFGIMLAGLRRRRSAGIAPFTVVSCDNIPHNGHVTASALKGLAGVRDPDLAAWIEDNVACPDGMVDRITPRTSDEQVLLLRERFGIEDNWPVFCEPFRQWVLEDHFPLGRPALEEVGVEFVADVAPYESMKIRILNGGHAALAYPAALLGHRFVHDAMGDPLIRSFLDKLEREEIIPTVGLIPGTDMSAYFRSVARRFGNPAIADTIQRLCFDGSNRQPKFILPVARDRLRATGRARGLALVSALWCRYCQGSMETGGRVEANDPQWDRLRETADAARARPGAWLDMSDIYGDLGQSEAFAADFREELRHIWDHGTASALSRFASAGD</sequence>
<evidence type="ECO:0000259" key="2">
    <source>
        <dbReference type="Pfam" id="PF01232"/>
    </source>
</evidence>
<dbReference type="EMBL" id="JAUSVX010000001">
    <property type="protein sequence ID" value="MDQ0467204.1"/>
    <property type="molecule type" value="Genomic_DNA"/>
</dbReference>
<dbReference type="InterPro" id="IPR008927">
    <property type="entry name" value="6-PGluconate_DH-like_C_sf"/>
</dbReference>
<dbReference type="InterPro" id="IPR013328">
    <property type="entry name" value="6PGD_dom2"/>
</dbReference>
<gene>
    <name evidence="4" type="ORF">QO011_000199</name>
</gene>
<protein>
    <submittedName>
        <fullName evidence="4">Mannitol 2-dehydrogenase</fullName>
        <ecNumber evidence="4">1.1.1.67</ecNumber>
    </submittedName>
</protein>
<feature type="domain" description="Mannitol dehydrogenase C-terminal" evidence="3">
    <location>
        <begin position="251"/>
        <end position="440"/>
    </location>
</feature>
<proteinExistence type="predicted"/>
<dbReference type="EC" id="1.1.1.67" evidence="4"/>
<dbReference type="PRINTS" id="PR00084">
    <property type="entry name" value="MTLDHDRGNASE"/>
</dbReference>
<dbReference type="Pfam" id="PF08125">
    <property type="entry name" value="Mannitol_dh_C"/>
    <property type="match status" value="1"/>
</dbReference>
<evidence type="ECO:0000259" key="3">
    <source>
        <dbReference type="Pfam" id="PF08125"/>
    </source>
</evidence>
<dbReference type="InterPro" id="IPR050988">
    <property type="entry name" value="Mannitol_DH/Oxidoreductase"/>
</dbReference>
<dbReference type="Gene3D" id="3.40.50.720">
    <property type="entry name" value="NAD(P)-binding Rossmann-like Domain"/>
    <property type="match status" value="1"/>
</dbReference>
<feature type="domain" description="Mannitol dehydrogenase N-terminal" evidence="2">
    <location>
        <begin position="1"/>
        <end position="242"/>
    </location>
</feature>
<dbReference type="Proteomes" id="UP001242480">
    <property type="component" value="Unassembled WGS sequence"/>
</dbReference>
<dbReference type="InterPro" id="IPR036291">
    <property type="entry name" value="NAD(P)-bd_dom_sf"/>
</dbReference>
<dbReference type="SUPFAM" id="SSF48179">
    <property type="entry name" value="6-phosphogluconate dehydrogenase C-terminal domain-like"/>
    <property type="match status" value="1"/>
</dbReference>
<reference evidence="4 5" key="1">
    <citation type="submission" date="2023-07" db="EMBL/GenBank/DDBJ databases">
        <title>Genomic Encyclopedia of Type Strains, Phase IV (KMG-IV): sequencing the most valuable type-strain genomes for metagenomic binning, comparative biology and taxonomic classification.</title>
        <authorList>
            <person name="Goeker M."/>
        </authorList>
    </citation>
    <scope>NUCLEOTIDE SEQUENCE [LARGE SCALE GENOMIC DNA]</scope>
    <source>
        <strain evidence="4 5">DSM 19619</strain>
    </source>
</reference>
<dbReference type="SUPFAM" id="SSF51735">
    <property type="entry name" value="NAD(P)-binding Rossmann-fold domains"/>
    <property type="match status" value="1"/>
</dbReference>
<dbReference type="Gene3D" id="1.10.1040.10">
    <property type="entry name" value="N-(1-d-carboxylethyl)-l-norvaline Dehydrogenase, domain 2"/>
    <property type="match status" value="1"/>
</dbReference>
<evidence type="ECO:0000313" key="5">
    <source>
        <dbReference type="Proteomes" id="UP001242480"/>
    </source>
</evidence>
<comment type="caution">
    <text evidence="4">The sequence shown here is derived from an EMBL/GenBank/DDBJ whole genome shotgun (WGS) entry which is preliminary data.</text>
</comment>
<organism evidence="4 5">
    <name type="scientific">Labrys wisconsinensis</name>
    <dbReference type="NCBI Taxonomy" id="425677"/>
    <lineage>
        <taxon>Bacteria</taxon>
        <taxon>Pseudomonadati</taxon>
        <taxon>Pseudomonadota</taxon>
        <taxon>Alphaproteobacteria</taxon>
        <taxon>Hyphomicrobiales</taxon>
        <taxon>Xanthobacteraceae</taxon>
        <taxon>Labrys</taxon>
    </lineage>
</organism>
<dbReference type="InterPro" id="IPR013131">
    <property type="entry name" value="Mannitol_DH_N"/>
</dbReference>
<dbReference type="PANTHER" id="PTHR43362:SF1">
    <property type="entry name" value="MANNITOL DEHYDROGENASE 2-RELATED"/>
    <property type="match status" value="1"/>
</dbReference>
<dbReference type="InterPro" id="IPR000669">
    <property type="entry name" value="Mannitol_DH"/>
</dbReference>